<evidence type="ECO:0000259" key="4">
    <source>
        <dbReference type="Pfam" id="PF00005"/>
    </source>
</evidence>
<dbReference type="InterPro" id="IPR051782">
    <property type="entry name" value="ABC_Transporter_VariousFunc"/>
</dbReference>
<evidence type="ECO:0000313" key="6">
    <source>
        <dbReference type="Proteomes" id="UP000180253"/>
    </source>
</evidence>
<evidence type="ECO:0000256" key="2">
    <source>
        <dbReference type="ARBA" id="ARBA00022741"/>
    </source>
</evidence>
<accession>A0A1S1N6L6</accession>
<evidence type="ECO:0000313" key="5">
    <source>
        <dbReference type="EMBL" id="OHU95003.1"/>
    </source>
</evidence>
<dbReference type="STRING" id="327939.BIW53_13395"/>
<dbReference type="PANTHER" id="PTHR42939:SF1">
    <property type="entry name" value="ABC TRANSPORTER ATP-BINDING PROTEIN ALBC-RELATED"/>
    <property type="match status" value="1"/>
</dbReference>
<protein>
    <submittedName>
        <fullName evidence="5">ABC transporter ATP-binding protein</fullName>
    </submittedName>
</protein>
<sequence length="195" mass="21662">MIEIKRLRKQFTNKLVFENYSTHFNCSKCCVIGQNGLGKTTLFTIIAGLDPHYHGQILLAGESKAKLQAHVALASDKIPFPEFLTARQILTMTSASWQCDMPLELAEQLGFTGFLDTYVKDLSSGNHKKLQLLSAIMRNTPYLILDEPSAALDHAGTEVICQWLTSFSGQVLISSHEPQPFLDIGFVTQPLFGKC</sequence>
<dbReference type="OrthoDB" id="5945851at2"/>
<dbReference type="EMBL" id="MNAN01000032">
    <property type="protein sequence ID" value="OHU95003.1"/>
    <property type="molecule type" value="Genomic_DNA"/>
</dbReference>
<feature type="domain" description="ABC transporter" evidence="4">
    <location>
        <begin position="29"/>
        <end position="149"/>
    </location>
</feature>
<dbReference type="InterPro" id="IPR003439">
    <property type="entry name" value="ABC_transporter-like_ATP-bd"/>
</dbReference>
<dbReference type="GO" id="GO:0005524">
    <property type="term" value="F:ATP binding"/>
    <property type="evidence" value="ECO:0007669"/>
    <property type="project" value="UniProtKB-KW"/>
</dbReference>
<evidence type="ECO:0000256" key="3">
    <source>
        <dbReference type="ARBA" id="ARBA00022840"/>
    </source>
</evidence>
<name>A0A1S1N6L6_9GAMM</name>
<dbReference type="PANTHER" id="PTHR42939">
    <property type="entry name" value="ABC TRANSPORTER ATP-BINDING PROTEIN ALBC-RELATED"/>
    <property type="match status" value="1"/>
</dbReference>
<dbReference type="Pfam" id="PF00005">
    <property type="entry name" value="ABC_tran"/>
    <property type="match status" value="1"/>
</dbReference>
<gene>
    <name evidence="5" type="ORF">BIW53_13395</name>
</gene>
<organism evidence="5 6">
    <name type="scientific">Pseudoalteromonas byunsanensis</name>
    <dbReference type="NCBI Taxonomy" id="327939"/>
    <lineage>
        <taxon>Bacteria</taxon>
        <taxon>Pseudomonadati</taxon>
        <taxon>Pseudomonadota</taxon>
        <taxon>Gammaproteobacteria</taxon>
        <taxon>Alteromonadales</taxon>
        <taxon>Pseudoalteromonadaceae</taxon>
        <taxon>Pseudoalteromonas</taxon>
    </lineage>
</organism>
<reference evidence="5 6" key="1">
    <citation type="submission" date="2016-10" db="EMBL/GenBank/DDBJ databases">
        <title>Pseudoalteromonas amylolytica sp. nov., isolated from the surface seawater.</title>
        <authorList>
            <person name="Wu Y.-H."/>
            <person name="Cheng H."/>
            <person name="Jin X.-B."/>
            <person name="Wang C.-S."/>
            <person name="Xu X.-W."/>
        </authorList>
    </citation>
    <scope>NUCLEOTIDE SEQUENCE [LARGE SCALE GENOMIC DNA]</scope>
    <source>
        <strain evidence="5 6">JCM 12483</strain>
    </source>
</reference>
<dbReference type="AlphaFoldDB" id="A0A1S1N6L6"/>
<keyword evidence="6" id="KW-1185">Reference proteome</keyword>
<dbReference type="GO" id="GO:0016887">
    <property type="term" value="F:ATP hydrolysis activity"/>
    <property type="evidence" value="ECO:0007669"/>
    <property type="project" value="InterPro"/>
</dbReference>
<proteinExistence type="predicted"/>
<keyword evidence="3 5" id="KW-0067">ATP-binding</keyword>
<dbReference type="Proteomes" id="UP000180253">
    <property type="component" value="Unassembled WGS sequence"/>
</dbReference>
<dbReference type="SUPFAM" id="SSF52540">
    <property type="entry name" value="P-loop containing nucleoside triphosphate hydrolases"/>
    <property type="match status" value="1"/>
</dbReference>
<keyword evidence="1" id="KW-0813">Transport</keyword>
<keyword evidence="2" id="KW-0547">Nucleotide-binding</keyword>
<dbReference type="Gene3D" id="3.40.50.300">
    <property type="entry name" value="P-loop containing nucleotide triphosphate hydrolases"/>
    <property type="match status" value="1"/>
</dbReference>
<comment type="caution">
    <text evidence="5">The sequence shown here is derived from an EMBL/GenBank/DDBJ whole genome shotgun (WGS) entry which is preliminary data.</text>
</comment>
<dbReference type="RefSeq" id="WP_070992519.1">
    <property type="nucleotide sequence ID" value="NZ_CBCSHD010000021.1"/>
</dbReference>
<dbReference type="InterPro" id="IPR027417">
    <property type="entry name" value="P-loop_NTPase"/>
</dbReference>
<evidence type="ECO:0000256" key="1">
    <source>
        <dbReference type="ARBA" id="ARBA00022448"/>
    </source>
</evidence>